<name>A0A364LNX2_9GAMM</name>
<keyword evidence="2" id="KW-0472">Membrane</keyword>
<evidence type="ECO:0000256" key="1">
    <source>
        <dbReference type="SAM" id="MobiDB-lite"/>
    </source>
</evidence>
<keyword evidence="2" id="KW-0812">Transmembrane</keyword>
<dbReference type="EMBL" id="MVJN01000001">
    <property type="protein sequence ID" value="RAP38680.1"/>
    <property type="molecule type" value="Genomic_DNA"/>
</dbReference>
<dbReference type="Proteomes" id="UP000249458">
    <property type="component" value="Unassembled WGS sequence"/>
</dbReference>
<evidence type="ECO:0000256" key="2">
    <source>
        <dbReference type="SAM" id="Phobius"/>
    </source>
</evidence>
<reference evidence="3 4" key="1">
    <citation type="submission" date="2017-02" db="EMBL/GenBank/DDBJ databases">
        <title>Legionella quilivanii strain from human: case report and whole genome sequencing analysis.</title>
        <authorList>
            <person name="Lalancette C."/>
            <person name="Leduc J.-M."/>
            <person name="Levesque S."/>
            <person name="Fournier E."/>
            <person name="Saoud J."/>
            <person name="Faucher S.P."/>
            <person name="Bernard K."/>
            <person name="Martineau C."/>
            <person name="Longtin J."/>
        </authorList>
    </citation>
    <scope>NUCLEOTIDE SEQUENCE [LARGE SCALE GENOMIC DNA]</scope>
    <source>
        <strain evidence="3 4">ID143958</strain>
    </source>
</reference>
<evidence type="ECO:0000313" key="3">
    <source>
        <dbReference type="EMBL" id="RAP38680.1"/>
    </source>
</evidence>
<gene>
    <name evidence="3" type="ORF">B1207_02030</name>
</gene>
<proteinExistence type="predicted"/>
<sequence length="470" mass="52166">MSKSQEQHLQEELSAAAVIKEQLTAITDDFMRKYEDEGARQFAKVAHSSTDNALEGMLKARTADDFLLHEKRLSALLKSLKKKSDLPDNLDDSLANYRFYRYLMSLLGAVHTHNSERILARQPQWFCDHPAHEEWQQRLTQLSHLNNENELEITKGKLFEEVLKKDAGMDLANLASLAVIERQVRAFSKQRLSELKPNKRWKHFLQDAAWMGLGLGLVITSSVLGLAFPFLAIPGIVLGAAVVGYSVIDFIKQSKEVYSELYPEDKSALVTQEFIENLEKEYGESLPDVDFGALVKQQLADDKKWSLEKTLVIGLGYGSSATGLTLAVAGMAFLFPGFGVPLAVIIAVTVAALAVISFSSLLLGFKAYRENVEYNARQSEMKQSIIEDNQLISEISLSPVDKSEPSSTAKLFQKGIAHAAEEEPQPVLADGHPQNEPANQNSQNENDSVPVNVAGREDEGESEGEKQRPH</sequence>
<keyword evidence="2" id="KW-1133">Transmembrane helix</keyword>
<protein>
    <submittedName>
        <fullName evidence="3">Uncharacterized protein</fullName>
    </submittedName>
</protein>
<accession>A0A364LNX2</accession>
<dbReference type="AlphaFoldDB" id="A0A364LNX2"/>
<comment type="caution">
    <text evidence="3">The sequence shown here is derived from an EMBL/GenBank/DDBJ whole genome shotgun (WGS) entry which is preliminary data.</text>
</comment>
<organism evidence="3 4">
    <name type="scientific">Legionella quinlivanii</name>
    <dbReference type="NCBI Taxonomy" id="45073"/>
    <lineage>
        <taxon>Bacteria</taxon>
        <taxon>Pseudomonadati</taxon>
        <taxon>Pseudomonadota</taxon>
        <taxon>Gammaproteobacteria</taxon>
        <taxon>Legionellales</taxon>
        <taxon>Legionellaceae</taxon>
        <taxon>Legionella</taxon>
    </lineage>
</organism>
<feature type="transmembrane region" description="Helical" evidence="2">
    <location>
        <begin position="233"/>
        <end position="251"/>
    </location>
</feature>
<evidence type="ECO:0000313" key="4">
    <source>
        <dbReference type="Proteomes" id="UP000249458"/>
    </source>
</evidence>
<feature type="transmembrane region" description="Helical" evidence="2">
    <location>
        <begin position="341"/>
        <end position="365"/>
    </location>
</feature>
<feature type="region of interest" description="Disordered" evidence="1">
    <location>
        <begin position="421"/>
        <end position="470"/>
    </location>
</feature>
<feature type="transmembrane region" description="Helical" evidence="2">
    <location>
        <begin position="311"/>
        <end position="335"/>
    </location>
</feature>
<feature type="compositionally biased region" description="Polar residues" evidence="1">
    <location>
        <begin position="436"/>
        <end position="449"/>
    </location>
</feature>
<dbReference type="RefSeq" id="WP_112218314.1">
    <property type="nucleotide sequence ID" value="NZ_MVJN01000001.1"/>
</dbReference>